<sequence>MGTKHVRVNAVFLVDPKNFREAMRDPRSEKWKEAMRTEIEVLEQNSTWKQDYGVNYTFAFSAVMEMTSGKVILAVSRIWRVPARHGEVPSAYVKVEKEPELEILLHIQQGMEITSELLKNPDVKDKRELALRFEKGLYGLKQSERLWNQMLHGVLLSLGFCQCYTDICLYVTARRWSLST</sequence>
<feature type="domain" description="Reverse transcriptase Ty1/copia-type" evidence="1">
    <location>
        <begin position="48"/>
        <end position="172"/>
    </location>
</feature>
<dbReference type="EMBL" id="NBNE01005088">
    <property type="protein sequence ID" value="OWZ04206.1"/>
    <property type="molecule type" value="Genomic_DNA"/>
</dbReference>
<dbReference type="STRING" id="4795.A0A225VEX9"/>
<dbReference type="OrthoDB" id="127696at2759"/>
<proteinExistence type="predicted"/>
<organism evidence="2 3">
    <name type="scientific">Phytophthora megakarya</name>
    <dbReference type="NCBI Taxonomy" id="4795"/>
    <lineage>
        <taxon>Eukaryota</taxon>
        <taxon>Sar</taxon>
        <taxon>Stramenopiles</taxon>
        <taxon>Oomycota</taxon>
        <taxon>Peronosporomycetes</taxon>
        <taxon>Peronosporales</taxon>
        <taxon>Peronosporaceae</taxon>
        <taxon>Phytophthora</taxon>
    </lineage>
</organism>
<keyword evidence="3" id="KW-1185">Reference proteome</keyword>
<comment type="caution">
    <text evidence="2">The sequence shown here is derived from an EMBL/GenBank/DDBJ whole genome shotgun (WGS) entry which is preliminary data.</text>
</comment>
<evidence type="ECO:0000313" key="2">
    <source>
        <dbReference type="EMBL" id="OWZ04206.1"/>
    </source>
</evidence>
<dbReference type="InterPro" id="IPR013103">
    <property type="entry name" value="RVT_2"/>
</dbReference>
<accession>A0A225VEX9</accession>
<dbReference type="AlphaFoldDB" id="A0A225VEX9"/>
<reference evidence="3" key="1">
    <citation type="submission" date="2017-03" db="EMBL/GenBank/DDBJ databases">
        <title>Phytopthora megakarya and P. palmivora, two closely related causual agents of cacao black pod achieved similar genome size and gene model numbers by different mechanisms.</title>
        <authorList>
            <person name="Ali S."/>
            <person name="Shao J."/>
            <person name="Larry D.J."/>
            <person name="Kronmiller B."/>
            <person name="Shen D."/>
            <person name="Strem M.D."/>
            <person name="Melnick R.L."/>
            <person name="Guiltinan M.J."/>
            <person name="Tyler B.M."/>
            <person name="Meinhardt L.W."/>
            <person name="Bailey B.A."/>
        </authorList>
    </citation>
    <scope>NUCLEOTIDE SEQUENCE [LARGE SCALE GENOMIC DNA]</scope>
    <source>
        <strain evidence="3">zdho120</strain>
    </source>
</reference>
<evidence type="ECO:0000259" key="1">
    <source>
        <dbReference type="Pfam" id="PF07727"/>
    </source>
</evidence>
<protein>
    <submittedName>
        <fullName evidence="2">Pol Polyprotein</fullName>
    </submittedName>
</protein>
<dbReference type="Pfam" id="PF07727">
    <property type="entry name" value="RVT_2"/>
    <property type="match status" value="1"/>
</dbReference>
<evidence type="ECO:0000313" key="3">
    <source>
        <dbReference type="Proteomes" id="UP000198211"/>
    </source>
</evidence>
<dbReference type="Proteomes" id="UP000198211">
    <property type="component" value="Unassembled WGS sequence"/>
</dbReference>
<name>A0A225VEX9_9STRA</name>
<gene>
    <name evidence="2" type="ORF">PHMEG_00023931</name>
</gene>